<evidence type="ECO:0000259" key="1">
    <source>
        <dbReference type="PROSITE" id="PS50404"/>
    </source>
</evidence>
<dbReference type="Pfam" id="PF02798">
    <property type="entry name" value="GST_N"/>
    <property type="match status" value="1"/>
</dbReference>
<dbReference type="SFLD" id="SFLDS00019">
    <property type="entry name" value="Glutathione_Transferase_(cytos"/>
    <property type="match status" value="1"/>
</dbReference>
<protein>
    <recommendedName>
        <fullName evidence="1">GST N-terminal domain-containing protein</fullName>
    </recommendedName>
</protein>
<accession>A0A8J2PUC7</accession>
<reference evidence="2" key="1">
    <citation type="submission" date="2021-06" db="EMBL/GenBank/DDBJ databases">
        <authorList>
            <person name="Hodson N. C."/>
            <person name="Mongue J. A."/>
            <person name="Jaron S. K."/>
        </authorList>
    </citation>
    <scope>NUCLEOTIDE SEQUENCE</scope>
</reference>
<evidence type="ECO:0000313" key="2">
    <source>
        <dbReference type="EMBL" id="CAG7837630.1"/>
    </source>
</evidence>
<keyword evidence="3" id="KW-1185">Reference proteome</keyword>
<dbReference type="InterPro" id="IPR050213">
    <property type="entry name" value="GST_superfamily"/>
</dbReference>
<dbReference type="PANTHER" id="PTHR11571:SF150">
    <property type="entry name" value="GLUTATHIONE S-TRANSFERASE"/>
    <property type="match status" value="1"/>
</dbReference>
<dbReference type="GO" id="GO:0004364">
    <property type="term" value="F:glutathione transferase activity"/>
    <property type="evidence" value="ECO:0007669"/>
    <property type="project" value="TreeGrafter"/>
</dbReference>
<dbReference type="OrthoDB" id="414243at2759"/>
<comment type="caution">
    <text evidence="2">The sequence shown here is derived from an EMBL/GenBank/DDBJ whole genome shotgun (WGS) entry which is preliminary data.</text>
</comment>
<dbReference type="PROSITE" id="PS50404">
    <property type="entry name" value="GST_NTER"/>
    <property type="match status" value="1"/>
</dbReference>
<dbReference type="CDD" id="cd03039">
    <property type="entry name" value="GST_N_Sigma_like"/>
    <property type="match status" value="1"/>
</dbReference>
<proteinExistence type="predicted"/>
<feature type="domain" description="GST N-terminal" evidence="1">
    <location>
        <begin position="5"/>
        <end position="89"/>
    </location>
</feature>
<evidence type="ECO:0000313" key="3">
    <source>
        <dbReference type="Proteomes" id="UP000708208"/>
    </source>
</evidence>
<sequence length="172" mass="19594">MSDKTHYDVYYYNTRGLCEPIRYILSYAGASFNDHRNPLTSFNPLTPLPTEWSDRSTFGQVPMLEFDGNRITQSQAIVRYLARKYNLVGKNELEAAKCDEIVDGVKDYLTLWSPIWREEDPEKRKVIIDAAKAKGDQRYLAKFNEIVEANGGHLVGDGLTDSLLDPSSKQLL</sequence>
<organism evidence="2 3">
    <name type="scientific">Allacma fusca</name>
    <dbReference type="NCBI Taxonomy" id="39272"/>
    <lineage>
        <taxon>Eukaryota</taxon>
        <taxon>Metazoa</taxon>
        <taxon>Ecdysozoa</taxon>
        <taxon>Arthropoda</taxon>
        <taxon>Hexapoda</taxon>
        <taxon>Collembola</taxon>
        <taxon>Symphypleona</taxon>
        <taxon>Sminthuridae</taxon>
        <taxon>Allacma</taxon>
    </lineage>
</organism>
<dbReference type="InterPro" id="IPR040079">
    <property type="entry name" value="Glutathione_S-Trfase"/>
</dbReference>
<dbReference type="InterPro" id="IPR004045">
    <property type="entry name" value="Glutathione_S-Trfase_N"/>
</dbReference>
<dbReference type="AlphaFoldDB" id="A0A8J2PUC7"/>
<name>A0A8J2PUC7_9HEXA</name>
<dbReference type="PANTHER" id="PTHR11571">
    <property type="entry name" value="GLUTATHIONE S-TRANSFERASE"/>
    <property type="match status" value="1"/>
</dbReference>
<dbReference type="Proteomes" id="UP000708208">
    <property type="component" value="Unassembled WGS sequence"/>
</dbReference>
<dbReference type="GO" id="GO:0006749">
    <property type="term" value="P:glutathione metabolic process"/>
    <property type="evidence" value="ECO:0007669"/>
    <property type="project" value="TreeGrafter"/>
</dbReference>
<gene>
    <name evidence="2" type="ORF">AFUS01_LOCUS46714</name>
</gene>
<dbReference type="EMBL" id="CAJVCH010571486">
    <property type="protein sequence ID" value="CAG7837630.1"/>
    <property type="molecule type" value="Genomic_DNA"/>
</dbReference>